<gene>
    <name evidence="2" type="ORF">SAMN03159343_0209</name>
</gene>
<keyword evidence="1" id="KW-0175">Coiled coil</keyword>
<organism evidence="2 3">
    <name type="scientific">Klenkia marina</name>
    <dbReference type="NCBI Taxonomy" id="1960309"/>
    <lineage>
        <taxon>Bacteria</taxon>
        <taxon>Bacillati</taxon>
        <taxon>Actinomycetota</taxon>
        <taxon>Actinomycetes</taxon>
        <taxon>Geodermatophilales</taxon>
        <taxon>Geodermatophilaceae</taxon>
        <taxon>Klenkia</taxon>
    </lineage>
</organism>
<proteinExistence type="predicted"/>
<protein>
    <submittedName>
        <fullName evidence="2">Uncharacterized protein</fullName>
    </submittedName>
</protein>
<dbReference type="OrthoDB" id="5198725at2"/>
<dbReference type="Proteomes" id="UP000198981">
    <property type="component" value="Unassembled WGS sequence"/>
</dbReference>
<keyword evidence="3" id="KW-1185">Reference proteome</keyword>
<reference evidence="3" key="1">
    <citation type="submission" date="2016-10" db="EMBL/GenBank/DDBJ databases">
        <authorList>
            <person name="Varghese N."/>
            <person name="Submissions S."/>
        </authorList>
    </citation>
    <scope>NUCLEOTIDE SEQUENCE [LARGE SCALE GENOMIC DNA]</scope>
    <source>
        <strain evidence="3">DSM 45722</strain>
    </source>
</reference>
<dbReference type="EMBL" id="FMUH01000001">
    <property type="protein sequence ID" value="SCX37812.1"/>
    <property type="molecule type" value="Genomic_DNA"/>
</dbReference>
<dbReference type="PROSITE" id="PS51257">
    <property type="entry name" value="PROKAR_LIPOPROTEIN"/>
    <property type="match status" value="1"/>
</dbReference>
<name>A0A1G4X9K3_9ACTN</name>
<evidence type="ECO:0000313" key="2">
    <source>
        <dbReference type="EMBL" id="SCX37812.1"/>
    </source>
</evidence>
<evidence type="ECO:0000256" key="1">
    <source>
        <dbReference type="SAM" id="Coils"/>
    </source>
</evidence>
<dbReference type="RefSeq" id="WP_092798868.1">
    <property type="nucleotide sequence ID" value="NZ_FMUH01000001.1"/>
</dbReference>
<sequence>MKQSRLTAFATFAVVLLAGCGNESELSTTSAVGATRAATWVGPSGLELESEADARSVLVAQRAEAERAEAERVAAELAAVEAAAQQAAEDAASQQAAEEAAAQAVIDAEGGCPPGWYFDDALGCTRSETVADEDDGYVYSDLEVRCSDGTATVEECFGPGSDLNGNGVADVNE</sequence>
<dbReference type="AlphaFoldDB" id="A0A1G4X9K3"/>
<accession>A0A1G4X9K3</accession>
<evidence type="ECO:0000313" key="3">
    <source>
        <dbReference type="Proteomes" id="UP000198981"/>
    </source>
</evidence>
<feature type="coiled-coil region" evidence="1">
    <location>
        <begin position="58"/>
        <end position="90"/>
    </location>
</feature>